<dbReference type="AlphaFoldDB" id="A0A7Z0D7Y8"/>
<reference evidence="1 2" key="1">
    <citation type="submission" date="2020-07" db="EMBL/GenBank/DDBJ databases">
        <title>Sequencing the genomes of 1000 actinobacteria strains.</title>
        <authorList>
            <person name="Klenk H.-P."/>
        </authorList>
    </citation>
    <scope>NUCLEOTIDE SEQUENCE [LARGE SCALE GENOMIC DNA]</scope>
    <source>
        <strain evidence="1 2">DSM 103164</strain>
    </source>
</reference>
<protein>
    <recommendedName>
        <fullName evidence="3">DUF559 domain-containing protein</fullName>
    </recommendedName>
</protein>
<dbReference type="Proteomes" id="UP000527616">
    <property type="component" value="Unassembled WGS sequence"/>
</dbReference>
<name>A0A7Z0D7Y8_9ACTN</name>
<keyword evidence="2" id="KW-1185">Reference proteome</keyword>
<dbReference type="EMBL" id="JACBZS010000001">
    <property type="protein sequence ID" value="NYI70583.1"/>
    <property type="molecule type" value="Genomic_DNA"/>
</dbReference>
<proteinExistence type="predicted"/>
<evidence type="ECO:0000313" key="1">
    <source>
        <dbReference type="EMBL" id="NYI70583.1"/>
    </source>
</evidence>
<comment type="caution">
    <text evidence="1">The sequence shown here is derived from an EMBL/GenBank/DDBJ whole genome shotgun (WGS) entry which is preliminary data.</text>
</comment>
<gene>
    <name evidence="1" type="ORF">GGQ54_001143</name>
</gene>
<accession>A0A7Z0D7Y8</accession>
<dbReference type="RefSeq" id="WP_179444525.1">
    <property type="nucleotide sequence ID" value="NZ_JACBZS010000001.1"/>
</dbReference>
<evidence type="ECO:0000313" key="2">
    <source>
        <dbReference type="Proteomes" id="UP000527616"/>
    </source>
</evidence>
<evidence type="ECO:0008006" key="3">
    <source>
        <dbReference type="Google" id="ProtNLM"/>
    </source>
</evidence>
<organism evidence="1 2">
    <name type="scientific">Naumannella cuiyingiana</name>
    <dbReference type="NCBI Taxonomy" id="1347891"/>
    <lineage>
        <taxon>Bacteria</taxon>
        <taxon>Bacillati</taxon>
        <taxon>Actinomycetota</taxon>
        <taxon>Actinomycetes</taxon>
        <taxon>Propionibacteriales</taxon>
        <taxon>Propionibacteriaceae</taxon>
        <taxon>Naumannella</taxon>
    </lineage>
</organism>
<sequence length="306" mass="33959">MPSPEPLPRALRGRAFTLADAAAYPVTEKRLRASDLQSPSRDIRAPAGELPLAEHARAVLALTPDGWVSHASAGQLHGFWLPTRLASDSTLHISRGNTCEPARRRRVRGHAARVTEEEITTVGGLRIATRARAWFELLPALTLAEAVIIGDQLIRRPRRNLDAHLEPWCAREDLGHILELNEWRAGVVLGREAHALVRQGSDSPPETRLRLAIIEAGLPEPQTQLRLDPDDPHSPEADLGYRRERIALQYEGAHHRDGAQLSSDIRRDEAWVGGGWRVLRADAGDQRTDFVRVTTLLRRLLAARAA</sequence>